<name>A0ACC2ZKR4_9PEZI</name>
<dbReference type="EMBL" id="JAPDRP010000004">
    <property type="protein sequence ID" value="KAJ9648151.1"/>
    <property type="molecule type" value="Genomic_DNA"/>
</dbReference>
<accession>A0ACC2ZKR4</accession>
<sequence>MNKSIEQALTGLIPSLSGPLPPELLNLAVSLLAQSRSKASSLKQDEEIARALKQSLNLPTIVPRPPCAPRVYKKVYAYFNSALTAQEPRTPRKQRQLATEANGLTSSPSTRRTPSKGTPSVRTPSKGTPLKRKIGQISGNDNEGPNSTMPAIRHLCKAFNLPAAAPHVFVGVSSVLQHENLRASEPTSAAGTPTSASSRARTRRPAPPSVQEAPGGALEDANIPALIVVIFLYTFVRLSGRTLDPDQYRQIQLKAIKTLLETEVGKTSPKQHDITSDVERLLRRAQTGWLELEWYQNITPGDEIPQGNGLDGIGDDKEADSDEINVLTARRTPVKRQRKVPASKKESGSLQIGLGTMMQDKVDYLNEARRLDFLEWKAGIMARIEQIERQQKEVGSLMDDSAG</sequence>
<dbReference type="Proteomes" id="UP001172680">
    <property type="component" value="Unassembled WGS sequence"/>
</dbReference>
<evidence type="ECO:0000313" key="1">
    <source>
        <dbReference type="EMBL" id="KAJ9648151.1"/>
    </source>
</evidence>
<reference evidence="1" key="1">
    <citation type="submission" date="2022-10" db="EMBL/GenBank/DDBJ databases">
        <title>Culturing micro-colonial fungi from biological soil crusts in the Mojave desert and describing Neophaeococcomyces mojavensis, and introducing the new genera and species Taxawa tesnikishii.</title>
        <authorList>
            <person name="Kurbessoian T."/>
            <person name="Stajich J.E."/>
        </authorList>
    </citation>
    <scope>NUCLEOTIDE SEQUENCE</scope>
    <source>
        <strain evidence="1">JES_115</strain>
    </source>
</reference>
<keyword evidence="2" id="KW-1185">Reference proteome</keyword>
<protein>
    <submittedName>
        <fullName evidence="1">Uncharacterized protein</fullName>
    </submittedName>
</protein>
<evidence type="ECO:0000313" key="2">
    <source>
        <dbReference type="Proteomes" id="UP001172680"/>
    </source>
</evidence>
<comment type="caution">
    <text evidence="1">The sequence shown here is derived from an EMBL/GenBank/DDBJ whole genome shotgun (WGS) entry which is preliminary data.</text>
</comment>
<organism evidence="1 2">
    <name type="scientific">Coniosporium tulheliwenetii</name>
    <dbReference type="NCBI Taxonomy" id="3383036"/>
    <lineage>
        <taxon>Eukaryota</taxon>
        <taxon>Fungi</taxon>
        <taxon>Dikarya</taxon>
        <taxon>Ascomycota</taxon>
        <taxon>Pezizomycotina</taxon>
        <taxon>Dothideomycetes</taxon>
        <taxon>Dothideomycetes incertae sedis</taxon>
        <taxon>Coniosporium</taxon>
    </lineage>
</organism>
<gene>
    <name evidence="1" type="ORF">H2199_001929</name>
</gene>
<proteinExistence type="predicted"/>